<dbReference type="EMBL" id="LQYT01000016">
    <property type="protein sequence ID" value="KYD21913.1"/>
    <property type="molecule type" value="Genomic_DNA"/>
</dbReference>
<dbReference type="AlphaFoldDB" id="A0A150MBJ2"/>
<evidence type="ECO:0000313" key="1">
    <source>
        <dbReference type="EMBL" id="KYD21913.1"/>
    </source>
</evidence>
<accession>A0A150MBJ2</accession>
<name>A0A150MBJ2_9BACI</name>
<dbReference type="Proteomes" id="UP000075683">
    <property type="component" value="Unassembled WGS sequence"/>
</dbReference>
<reference evidence="1 2" key="1">
    <citation type="submission" date="2016-01" db="EMBL/GenBank/DDBJ databases">
        <title>Draft Genome Sequences of Seven Thermophilic Sporeformers Isolated from Foods.</title>
        <authorList>
            <person name="Berendsen E.M."/>
            <person name="Wells-Bennik M.H."/>
            <person name="Krawcyk A.O."/>
            <person name="De Jong A."/>
            <person name="Holsappel S."/>
            <person name="Eijlander R.T."/>
            <person name="Kuipers O.P."/>
        </authorList>
    </citation>
    <scope>NUCLEOTIDE SEQUENCE [LARGE SCALE GENOMIC DNA]</scope>
    <source>
        <strain evidence="1 2">B4135</strain>
    </source>
</reference>
<dbReference type="RefSeq" id="WP_061568197.1">
    <property type="nucleotide sequence ID" value="NZ_LQYT01000016.1"/>
</dbReference>
<comment type="caution">
    <text evidence="1">The sequence shown here is derived from an EMBL/GenBank/DDBJ whole genome shotgun (WGS) entry which is preliminary data.</text>
</comment>
<proteinExistence type="predicted"/>
<organism evidence="1 2">
    <name type="scientific">Caldibacillus debilis</name>
    <dbReference type="NCBI Taxonomy" id="301148"/>
    <lineage>
        <taxon>Bacteria</taxon>
        <taxon>Bacillati</taxon>
        <taxon>Bacillota</taxon>
        <taxon>Bacilli</taxon>
        <taxon>Bacillales</taxon>
        <taxon>Bacillaceae</taxon>
        <taxon>Caldibacillus</taxon>
    </lineage>
</organism>
<gene>
    <name evidence="1" type="ORF">B4135_1539</name>
</gene>
<dbReference type="STRING" id="301148.B4135_1539"/>
<sequence>MKNASEATGFLSLNRPGIRFGGVFCSCLMTELDVRPILMLFISVIIEHKALLPTAIEAADSKMEWAFFKGDAARSSW</sequence>
<protein>
    <submittedName>
        <fullName evidence="1">Uncharacterized protein</fullName>
    </submittedName>
</protein>
<evidence type="ECO:0000313" key="2">
    <source>
        <dbReference type="Proteomes" id="UP000075683"/>
    </source>
</evidence>